<evidence type="ECO:0000313" key="1">
    <source>
        <dbReference type="EMBL" id="KAA8825061.1"/>
    </source>
</evidence>
<organism evidence="1 2">
    <name type="scientific">Bifidobacterium reuteri</name>
    <dbReference type="NCBI Taxonomy" id="983706"/>
    <lineage>
        <taxon>Bacteria</taxon>
        <taxon>Bacillati</taxon>
        <taxon>Actinomycetota</taxon>
        <taxon>Actinomycetes</taxon>
        <taxon>Bifidobacteriales</taxon>
        <taxon>Bifidobacteriaceae</taxon>
        <taxon>Bifidobacterium</taxon>
    </lineage>
</organism>
<sequence length="111" mass="12228">MVLRIAALMLPRRLRRAMQAIVCRPRRILCDAFGWRRDIRPCHGDLGVMLCCATVLCNLRVLIHHGEGHLIMVFAIGVRCAEVDFSGPYFADVDGSVAALLCCMGMAGLSL</sequence>
<dbReference type="Proteomes" id="UP000326251">
    <property type="component" value="Unassembled WGS sequence"/>
</dbReference>
<dbReference type="EMBL" id="RZUG01000012">
    <property type="protein sequence ID" value="KAA8825061.1"/>
    <property type="molecule type" value="Genomic_DNA"/>
</dbReference>
<dbReference type="AlphaFoldDB" id="A0A5J5E790"/>
<reference evidence="1 2" key="1">
    <citation type="journal article" date="2019" name="Syst. Appl. Microbiol.">
        <title>Characterization of Bifidobacterium species in feaces of the Egyptian fruit bat: Description of B. vespertilionis sp. nov. and B. rousetti sp. nov.</title>
        <authorList>
            <person name="Modesto M."/>
            <person name="Satti M."/>
            <person name="Watanabe K."/>
            <person name="Puglisi E."/>
            <person name="Morelli L."/>
            <person name="Huang C.-H."/>
            <person name="Liou J.-S."/>
            <person name="Miyashita M."/>
            <person name="Tamura T."/>
            <person name="Saito S."/>
            <person name="Mori K."/>
            <person name="Huang L."/>
            <person name="Sciavilla P."/>
            <person name="Sandri C."/>
            <person name="Spiezio C."/>
            <person name="Vitali F."/>
            <person name="Cavalieri D."/>
            <person name="Perpetuini G."/>
            <person name="Tofalo R."/>
            <person name="Bonetti A."/>
            <person name="Arita M."/>
            <person name="Mattarelli P."/>
        </authorList>
    </citation>
    <scope>NUCLEOTIDE SEQUENCE [LARGE SCALE GENOMIC DNA]</scope>
    <source>
        <strain evidence="1 2">RST19</strain>
    </source>
</reference>
<dbReference type="RefSeq" id="WP_150335689.1">
    <property type="nucleotide sequence ID" value="NZ_RZUG01000012.1"/>
</dbReference>
<proteinExistence type="predicted"/>
<gene>
    <name evidence="1" type="ORF">EMO92_07330</name>
</gene>
<comment type="caution">
    <text evidence="1">The sequence shown here is derived from an EMBL/GenBank/DDBJ whole genome shotgun (WGS) entry which is preliminary data.</text>
</comment>
<name>A0A5J5E790_9BIFI</name>
<protein>
    <submittedName>
        <fullName evidence="1">Uncharacterized protein</fullName>
    </submittedName>
</protein>
<evidence type="ECO:0000313" key="2">
    <source>
        <dbReference type="Proteomes" id="UP000326251"/>
    </source>
</evidence>
<accession>A0A5J5E790</accession>